<dbReference type="Proteomes" id="UP000198210">
    <property type="component" value="Chromosome I"/>
</dbReference>
<name>A0A1C5HLT8_9ACTN</name>
<gene>
    <name evidence="1" type="ORF">GA0074704_1974</name>
</gene>
<protein>
    <submittedName>
        <fullName evidence="1">Cold shock protein, CspA family</fullName>
    </submittedName>
</protein>
<dbReference type="AlphaFoldDB" id="A0A1C5HLT8"/>
<organism evidence="1 2">
    <name type="scientific">Micromonospora siamensis</name>
    <dbReference type="NCBI Taxonomy" id="299152"/>
    <lineage>
        <taxon>Bacteria</taxon>
        <taxon>Bacillati</taxon>
        <taxon>Actinomycetota</taxon>
        <taxon>Actinomycetes</taxon>
        <taxon>Micromonosporales</taxon>
        <taxon>Micromonosporaceae</taxon>
        <taxon>Micromonospora</taxon>
    </lineage>
</organism>
<keyword evidence="2" id="KW-1185">Reference proteome</keyword>
<evidence type="ECO:0000313" key="2">
    <source>
        <dbReference type="Proteomes" id="UP000198210"/>
    </source>
</evidence>
<dbReference type="RefSeq" id="WP_088970217.1">
    <property type="nucleotide sequence ID" value="NZ_JBHLYF010000019.1"/>
</dbReference>
<dbReference type="EMBL" id="LT607751">
    <property type="protein sequence ID" value="SCG46972.1"/>
    <property type="molecule type" value="Genomic_DNA"/>
</dbReference>
<sequence>MQGTVATYDAQSRSGLLLLDDGTELPFPARAFDASGLRLLRLGQRVRVDVDAQGEVVRVTLPTMA</sequence>
<accession>A0A1C5HLT8</accession>
<reference evidence="1 2" key="1">
    <citation type="submission" date="2016-06" db="EMBL/GenBank/DDBJ databases">
        <authorList>
            <person name="Kjaerup R.B."/>
            <person name="Dalgaard T.S."/>
            <person name="Juul-Madsen H.R."/>
        </authorList>
    </citation>
    <scope>NUCLEOTIDE SEQUENCE [LARGE SCALE GENOMIC DNA]</scope>
    <source>
        <strain evidence="1 2">DSM 45097</strain>
    </source>
</reference>
<proteinExistence type="predicted"/>
<evidence type="ECO:0000313" key="1">
    <source>
        <dbReference type="EMBL" id="SCG46972.1"/>
    </source>
</evidence>